<keyword evidence="3" id="KW-1003">Cell membrane</keyword>
<dbReference type="EMBL" id="BMFT01000001">
    <property type="protein sequence ID" value="GGH10132.1"/>
    <property type="molecule type" value="Genomic_DNA"/>
</dbReference>
<feature type="transmembrane region" description="Helical" evidence="7">
    <location>
        <begin position="171"/>
        <end position="188"/>
    </location>
</feature>
<accession>A0ABQ1Y2N9</accession>
<comment type="subcellular location">
    <subcellularLocation>
        <location evidence="1 7">Cell membrane</location>
        <topology evidence="1 7">Multi-pass membrane protein</topology>
    </subcellularLocation>
</comment>
<feature type="transmembrane region" description="Helical" evidence="7">
    <location>
        <begin position="71"/>
        <end position="95"/>
    </location>
</feature>
<keyword evidence="6 7" id="KW-0472">Membrane</keyword>
<dbReference type="Gene3D" id="1.10.3720.10">
    <property type="entry name" value="MetI-like"/>
    <property type="match status" value="1"/>
</dbReference>
<feature type="transmembrane region" description="Helical" evidence="7">
    <location>
        <begin position="9"/>
        <end position="29"/>
    </location>
</feature>
<dbReference type="PROSITE" id="PS50928">
    <property type="entry name" value="ABC_TM1"/>
    <property type="match status" value="1"/>
</dbReference>
<evidence type="ECO:0000256" key="4">
    <source>
        <dbReference type="ARBA" id="ARBA00022692"/>
    </source>
</evidence>
<keyword evidence="2 7" id="KW-0813">Transport</keyword>
<feature type="transmembrane region" description="Helical" evidence="7">
    <location>
        <begin position="107"/>
        <end position="127"/>
    </location>
</feature>
<evidence type="ECO:0000256" key="1">
    <source>
        <dbReference type="ARBA" id="ARBA00004651"/>
    </source>
</evidence>
<proteinExistence type="inferred from homology"/>
<dbReference type="InterPro" id="IPR000515">
    <property type="entry name" value="MetI-like"/>
</dbReference>
<evidence type="ECO:0000313" key="9">
    <source>
        <dbReference type="EMBL" id="GGH10132.1"/>
    </source>
</evidence>
<dbReference type="PANTHER" id="PTHR43227:SF11">
    <property type="entry name" value="BLL4140 PROTEIN"/>
    <property type="match status" value="1"/>
</dbReference>
<evidence type="ECO:0000256" key="3">
    <source>
        <dbReference type="ARBA" id="ARBA00022475"/>
    </source>
</evidence>
<evidence type="ECO:0000259" key="8">
    <source>
        <dbReference type="PROSITE" id="PS50928"/>
    </source>
</evidence>
<feature type="transmembrane region" description="Helical" evidence="7">
    <location>
        <begin position="261"/>
        <end position="282"/>
    </location>
</feature>
<comment type="similarity">
    <text evidence="7">Belongs to the binding-protein-dependent transport system permease family.</text>
</comment>
<evidence type="ECO:0000256" key="6">
    <source>
        <dbReference type="ARBA" id="ARBA00023136"/>
    </source>
</evidence>
<organism evidence="9 10">
    <name type="scientific">Paenibacillus segetis</name>
    <dbReference type="NCBI Taxonomy" id="1325360"/>
    <lineage>
        <taxon>Bacteria</taxon>
        <taxon>Bacillati</taxon>
        <taxon>Bacillota</taxon>
        <taxon>Bacilli</taxon>
        <taxon>Bacillales</taxon>
        <taxon>Paenibacillaceae</taxon>
        <taxon>Paenibacillus</taxon>
    </lineage>
</organism>
<feature type="domain" description="ABC transmembrane type-1" evidence="8">
    <location>
        <begin position="67"/>
        <end position="282"/>
    </location>
</feature>
<name>A0ABQ1Y2N9_9BACL</name>
<evidence type="ECO:0000313" key="10">
    <source>
        <dbReference type="Proteomes" id="UP000659344"/>
    </source>
</evidence>
<gene>
    <name evidence="9" type="ORF">GCM10008013_01450</name>
</gene>
<comment type="caution">
    <text evidence="9">The sequence shown here is derived from an EMBL/GenBank/DDBJ whole genome shotgun (WGS) entry which is preliminary data.</text>
</comment>
<evidence type="ECO:0000256" key="2">
    <source>
        <dbReference type="ARBA" id="ARBA00022448"/>
    </source>
</evidence>
<reference evidence="10" key="1">
    <citation type="journal article" date="2019" name="Int. J. Syst. Evol. Microbiol.">
        <title>The Global Catalogue of Microorganisms (GCM) 10K type strain sequencing project: providing services to taxonomists for standard genome sequencing and annotation.</title>
        <authorList>
            <consortium name="The Broad Institute Genomics Platform"/>
            <consortium name="The Broad Institute Genome Sequencing Center for Infectious Disease"/>
            <person name="Wu L."/>
            <person name="Ma J."/>
        </authorList>
    </citation>
    <scope>NUCLEOTIDE SEQUENCE [LARGE SCALE GENOMIC DNA]</scope>
    <source>
        <strain evidence="10">CGMCC 1.12769</strain>
    </source>
</reference>
<keyword evidence="5 7" id="KW-1133">Transmembrane helix</keyword>
<evidence type="ECO:0000256" key="5">
    <source>
        <dbReference type="ARBA" id="ARBA00022989"/>
    </source>
</evidence>
<dbReference type="InterPro" id="IPR050809">
    <property type="entry name" value="UgpAE/MalFG_permease"/>
</dbReference>
<dbReference type="InterPro" id="IPR035906">
    <property type="entry name" value="MetI-like_sf"/>
</dbReference>
<sequence>MRIIKKNAMFYMMMIPIVVYFAMFAYYPLVKGIQTSFQDYKLMGERPYIGLDNYDLVIHDPSFWDALWNTLYIGGGILIIGFIAPLLIALSLNEVMKSWFKKTAQMLLYVPHLLSWVVIGGIFIFLLSPDTGLVNMLLVNIFGMNPINFMADESWARSIMIGSAVWKDMGYNCILFLAGIAAISPSLYEAARMDGATRWQQVRYVTLPQLMSTMKVIFLLNTLGLLRIFDQIFVMRNPAITSKVDVLMMYTFQKGIMEIRFGPAAAASFFVVLFTLLLTVMVRKITRFDEV</sequence>
<dbReference type="RefSeq" id="WP_188534857.1">
    <property type="nucleotide sequence ID" value="NZ_BMFT01000001.1"/>
</dbReference>
<keyword evidence="4 7" id="KW-0812">Transmembrane</keyword>
<dbReference type="SUPFAM" id="SSF161098">
    <property type="entry name" value="MetI-like"/>
    <property type="match status" value="1"/>
</dbReference>
<feature type="transmembrane region" description="Helical" evidence="7">
    <location>
        <begin position="208"/>
        <end position="229"/>
    </location>
</feature>
<dbReference type="CDD" id="cd06261">
    <property type="entry name" value="TM_PBP2"/>
    <property type="match status" value="1"/>
</dbReference>
<dbReference type="Proteomes" id="UP000659344">
    <property type="component" value="Unassembled WGS sequence"/>
</dbReference>
<dbReference type="PANTHER" id="PTHR43227">
    <property type="entry name" value="BLL4140 PROTEIN"/>
    <property type="match status" value="1"/>
</dbReference>
<protein>
    <submittedName>
        <fullName evidence="9">Sugar ABC transporter permease</fullName>
    </submittedName>
</protein>
<keyword evidence="10" id="KW-1185">Reference proteome</keyword>
<dbReference type="Pfam" id="PF00528">
    <property type="entry name" value="BPD_transp_1"/>
    <property type="match status" value="1"/>
</dbReference>
<evidence type="ECO:0000256" key="7">
    <source>
        <dbReference type="RuleBase" id="RU363032"/>
    </source>
</evidence>